<evidence type="ECO:0000313" key="4">
    <source>
        <dbReference type="RefSeq" id="XP_016047189.1"/>
    </source>
</evidence>
<dbReference type="GeneID" id="103120669"/>
<dbReference type="InterPro" id="IPR016821">
    <property type="entry name" value="G0S2"/>
</dbReference>
<evidence type="ECO:0000313" key="3">
    <source>
        <dbReference type="Proteomes" id="UP001652624"/>
    </source>
</evidence>
<dbReference type="eggNOG" id="ENOG502S7WP">
    <property type="taxonomic scope" value="Eukaryota"/>
</dbReference>
<dbReference type="GO" id="GO:2001238">
    <property type="term" value="P:positive regulation of extrinsic apoptotic signaling pathway"/>
    <property type="evidence" value="ECO:0007669"/>
    <property type="project" value="TreeGrafter"/>
</dbReference>
<gene>
    <name evidence="4" type="primary">G0S2</name>
</gene>
<evidence type="ECO:0000256" key="2">
    <source>
        <dbReference type="SAM" id="Phobius"/>
    </source>
</evidence>
<accession>A0A1S3WM30</accession>
<dbReference type="GO" id="GO:0005739">
    <property type="term" value="C:mitochondrion"/>
    <property type="evidence" value="ECO:0007669"/>
    <property type="project" value="TreeGrafter"/>
</dbReference>
<keyword evidence="2" id="KW-0812">Transmembrane</keyword>
<dbReference type="RefSeq" id="XP_016047189.1">
    <property type="nucleotide sequence ID" value="XM_016191703.2"/>
</dbReference>
<keyword evidence="3" id="KW-1185">Reference proteome</keyword>
<dbReference type="Proteomes" id="UP001652624">
    <property type="component" value="Unplaced"/>
</dbReference>
<dbReference type="PANTHER" id="PTHR15570">
    <property type="entry name" value="G0/G1 SWITCH PROTEIN 2"/>
    <property type="match status" value="1"/>
</dbReference>
<dbReference type="PANTHER" id="PTHR15570:SF2">
    <property type="entry name" value="G0_G1 SWITCH PROTEIN 2"/>
    <property type="match status" value="1"/>
</dbReference>
<dbReference type="OrthoDB" id="9373743at2759"/>
<keyword evidence="2" id="KW-0472">Membrane</keyword>
<feature type="region of interest" description="Disordered" evidence="1">
    <location>
        <begin position="66"/>
        <end position="102"/>
    </location>
</feature>
<organism evidence="3 4">
    <name type="scientific">Erinaceus europaeus</name>
    <name type="common">Western European hedgehog</name>
    <dbReference type="NCBI Taxonomy" id="9365"/>
    <lineage>
        <taxon>Eukaryota</taxon>
        <taxon>Metazoa</taxon>
        <taxon>Chordata</taxon>
        <taxon>Craniata</taxon>
        <taxon>Vertebrata</taxon>
        <taxon>Euteleostomi</taxon>
        <taxon>Mammalia</taxon>
        <taxon>Eutheria</taxon>
        <taxon>Laurasiatheria</taxon>
        <taxon>Eulipotyphla</taxon>
        <taxon>Erinaceidae</taxon>
        <taxon>Erinaceinae</taxon>
        <taxon>Erinaceus</taxon>
    </lineage>
</organism>
<protein>
    <submittedName>
        <fullName evidence="4">G0/G1 switch protein 2</fullName>
    </submittedName>
</protein>
<proteinExistence type="predicted"/>
<feature type="transmembrane region" description="Helical" evidence="2">
    <location>
        <begin position="24"/>
        <end position="43"/>
    </location>
</feature>
<name>A0A1S3WM30_ERIEU</name>
<keyword evidence="2" id="KW-1133">Transmembrane helix</keyword>
<dbReference type="AlphaFoldDB" id="A0A1S3WM30"/>
<reference evidence="4" key="1">
    <citation type="submission" date="2025-08" db="UniProtKB">
        <authorList>
            <consortium name="RefSeq"/>
        </authorList>
    </citation>
    <scope>IDENTIFICATION</scope>
</reference>
<sequence>MEMMQELVPLARELLTRKPGRRLLRLYVLGSVLAVLGALLGLVDTVCSPFAAARHLRERQAALAALRAAHQPPGTPGAPAKPRPKNAVEPGGRVPTHRQHAS</sequence>
<dbReference type="InParanoid" id="A0A1S3WM30"/>
<dbReference type="Pfam" id="PF15103">
    <property type="entry name" value="G0-G1_switch_2"/>
    <property type="match status" value="1"/>
</dbReference>
<evidence type="ECO:0000256" key="1">
    <source>
        <dbReference type="SAM" id="MobiDB-lite"/>
    </source>
</evidence>
<dbReference type="CTD" id="50486"/>